<name>A0AAV0XYC3_9HEMI</name>
<gene>
    <name evidence="2" type="ORF">MEUPH1_LOCUS26755</name>
</gene>
<comment type="caution">
    <text evidence="2">The sequence shown here is derived from an EMBL/GenBank/DDBJ whole genome shotgun (WGS) entry which is preliminary data.</text>
</comment>
<sequence>MGLDLVDLPLFTGKSRCHYIALARQCPSTVPLCSSRATLSRLRKSHRHQMTGQDETRVCRNCQPFPRPGRTGTGYRRQRRKPGGDGRGRPRSQI</sequence>
<proteinExistence type="predicted"/>
<dbReference type="Proteomes" id="UP001160148">
    <property type="component" value="Unassembled WGS sequence"/>
</dbReference>
<organism evidence="2 3">
    <name type="scientific">Macrosiphum euphorbiae</name>
    <name type="common">potato aphid</name>
    <dbReference type="NCBI Taxonomy" id="13131"/>
    <lineage>
        <taxon>Eukaryota</taxon>
        <taxon>Metazoa</taxon>
        <taxon>Ecdysozoa</taxon>
        <taxon>Arthropoda</taxon>
        <taxon>Hexapoda</taxon>
        <taxon>Insecta</taxon>
        <taxon>Pterygota</taxon>
        <taxon>Neoptera</taxon>
        <taxon>Paraneoptera</taxon>
        <taxon>Hemiptera</taxon>
        <taxon>Sternorrhyncha</taxon>
        <taxon>Aphidomorpha</taxon>
        <taxon>Aphidoidea</taxon>
        <taxon>Aphididae</taxon>
        <taxon>Macrosiphini</taxon>
        <taxon>Macrosiphum</taxon>
    </lineage>
</organism>
<keyword evidence="3" id="KW-1185">Reference proteome</keyword>
<feature type="region of interest" description="Disordered" evidence="1">
    <location>
        <begin position="45"/>
        <end position="94"/>
    </location>
</feature>
<evidence type="ECO:0000256" key="1">
    <source>
        <dbReference type="SAM" id="MobiDB-lite"/>
    </source>
</evidence>
<evidence type="ECO:0000313" key="2">
    <source>
        <dbReference type="EMBL" id="CAI6372947.1"/>
    </source>
</evidence>
<evidence type="ECO:0000313" key="3">
    <source>
        <dbReference type="Proteomes" id="UP001160148"/>
    </source>
</evidence>
<accession>A0AAV0XYC3</accession>
<dbReference type="AlphaFoldDB" id="A0AAV0XYC3"/>
<reference evidence="2 3" key="1">
    <citation type="submission" date="2023-01" db="EMBL/GenBank/DDBJ databases">
        <authorList>
            <person name="Whitehead M."/>
        </authorList>
    </citation>
    <scope>NUCLEOTIDE SEQUENCE [LARGE SCALE GENOMIC DNA]</scope>
</reference>
<dbReference type="EMBL" id="CARXXK010001085">
    <property type="protein sequence ID" value="CAI6372947.1"/>
    <property type="molecule type" value="Genomic_DNA"/>
</dbReference>
<protein>
    <submittedName>
        <fullName evidence="2">Uncharacterized protein</fullName>
    </submittedName>
</protein>